<dbReference type="InterPro" id="IPR036890">
    <property type="entry name" value="HATPase_C_sf"/>
</dbReference>
<feature type="transmembrane region" description="Helical" evidence="12">
    <location>
        <begin position="20"/>
        <end position="41"/>
    </location>
</feature>
<dbReference type="RefSeq" id="WP_221858930.1">
    <property type="nucleotide sequence ID" value="NZ_JAIKTU010000002.1"/>
</dbReference>
<evidence type="ECO:0000256" key="8">
    <source>
        <dbReference type="ARBA" id="ARBA00022777"/>
    </source>
</evidence>
<evidence type="ECO:0000256" key="9">
    <source>
        <dbReference type="ARBA" id="ARBA00022989"/>
    </source>
</evidence>
<dbReference type="CDD" id="cd12912">
    <property type="entry name" value="PDC2_MCP_like"/>
    <property type="match status" value="1"/>
</dbReference>
<dbReference type="GO" id="GO:0016301">
    <property type="term" value="F:kinase activity"/>
    <property type="evidence" value="ECO:0007669"/>
    <property type="project" value="UniProtKB-KW"/>
</dbReference>
<dbReference type="Gene3D" id="3.30.450.20">
    <property type="entry name" value="PAS domain"/>
    <property type="match status" value="1"/>
</dbReference>
<gene>
    <name evidence="15" type="ORF">K5V21_02745</name>
</gene>
<dbReference type="InterPro" id="IPR004358">
    <property type="entry name" value="Sig_transdc_His_kin-like_C"/>
</dbReference>
<keyword evidence="5" id="KW-0597">Phosphoprotein</keyword>
<keyword evidence="8 15" id="KW-0418">Kinase</keyword>
<evidence type="ECO:0000256" key="11">
    <source>
        <dbReference type="ARBA" id="ARBA00023136"/>
    </source>
</evidence>
<accession>A0ABS7KU71</accession>
<keyword evidence="10" id="KW-0902">Two-component regulatory system</keyword>
<dbReference type="Gene3D" id="3.30.565.10">
    <property type="entry name" value="Histidine kinase-like ATPase, C-terminal domain"/>
    <property type="match status" value="1"/>
</dbReference>
<feature type="domain" description="HAMP" evidence="14">
    <location>
        <begin position="320"/>
        <end position="372"/>
    </location>
</feature>
<feature type="transmembrane region" description="Helical" evidence="12">
    <location>
        <begin position="298"/>
        <end position="318"/>
    </location>
</feature>
<evidence type="ECO:0000313" key="15">
    <source>
        <dbReference type="EMBL" id="MBY0754366.1"/>
    </source>
</evidence>
<dbReference type="InterPro" id="IPR003594">
    <property type="entry name" value="HATPase_dom"/>
</dbReference>
<dbReference type="Pfam" id="PF06580">
    <property type="entry name" value="His_kinase"/>
    <property type="match status" value="1"/>
</dbReference>
<dbReference type="Proteomes" id="UP001299068">
    <property type="component" value="Unassembled WGS sequence"/>
</dbReference>
<dbReference type="InterPro" id="IPR010559">
    <property type="entry name" value="Sig_transdc_His_kin_internal"/>
</dbReference>
<evidence type="ECO:0000256" key="3">
    <source>
        <dbReference type="ARBA" id="ARBA00012438"/>
    </source>
</evidence>
<evidence type="ECO:0000256" key="10">
    <source>
        <dbReference type="ARBA" id="ARBA00023012"/>
    </source>
</evidence>
<dbReference type="PRINTS" id="PR00344">
    <property type="entry name" value="BCTRLSENSOR"/>
</dbReference>
<protein>
    <recommendedName>
        <fullName evidence="3">histidine kinase</fullName>
        <ecNumber evidence="3">2.7.13.3</ecNumber>
    </recommendedName>
</protein>
<evidence type="ECO:0000256" key="6">
    <source>
        <dbReference type="ARBA" id="ARBA00022679"/>
    </source>
</evidence>
<comment type="subcellular location">
    <subcellularLocation>
        <location evidence="2">Cell membrane</location>
        <topology evidence="2">Multi-pass membrane protein</topology>
    </subcellularLocation>
</comment>
<sequence length="599" mass="68534">MRLNSLKLNNFYKNKSIKYIISISFTIIAVAGMIALGQVLYIKFVNINESIISKNNKSIVNQVNLNLDSYLRNIMRISDGVYYNIIKKSNLSSDNISRDMELIYDTNKDFLVSITLFSEYGEVIAGYPMKELKSSVDPRESEWFSSAVNKKGNLHFSTPHVQNLFEDPSYKYRWVVSSSRAVELTSNGEISQGVLLVDMNFSGIEQIFKNIDISKSGYMYLTDGKGEIIYHPRQQLIYSDLIKENNKMAAEYEDGTFTEVFDREKRLVTVKSVGYTGWKIVAVTPMSDITANYSHMRIFIIFSIFFGIFILTIINILVSSKIANPIKNLENKVKDFEEGALNIDFSTEGTYEVRHLGEAINSMVSQVNALMKNIVIEQESKRKSELDALQAQINPHFLYNTLDSIIWMIESEKYDGAITMVTALARFFRISLSKGKNVITLKDELEHVRNYLTIQNIRYKNKFSYKIEAEDSILNLSCIKLIVQPLVENAIYHGMDYMDGDGEIFIKAYSINEDVYIDVIDNGLGMTEEVVESLLKENKKIKGNGSGVGLRNVNERIKLYFGEEYGLEVYSEPDEGTTIRIHIKALEYGDYYNMEDKNK</sequence>
<evidence type="ECO:0000256" key="5">
    <source>
        <dbReference type="ARBA" id="ARBA00022553"/>
    </source>
</evidence>
<proteinExistence type="predicted"/>
<evidence type="ECO:0000256" key="7">
    <source>
        <dbReference type="ARBA" id="ARBA00022692"/>
    </source>
</evidence>
<evidence type="ECO:0000256" key="1">
    <source>
        <dbReference type="ARBA" id="ARBA00000085"/>
    </source>
</evidence>
<evidence type="ECO:0000256" key="2">
    <source>
        <dbReference type="ARBA" id="ARBA00004651"/>
    </source>
</evidence>
<evidence type="ECO:0000259" key="14">
    <source>
        <dbReference type="PROSITE" id="PS50885"/>
    </source>
</evidence>
<dbReference type="Gene3D" id="1.10.287.130">
    <property type="match status" value="1"/>
</dbReference>
<dbReference type="InterPro" id="IPR005467">
    <property type="entry name" value="His_kinase_dom"/>
</dbReference>
<dbReference type="SUPFAM" id="SSF55874">
    <property type="entry name" value="ATPase domain of HSP90 chaperone/DNA topoisomerase II/histidine kinase"/>
    <property type="match status" value="1"/>
</dbReference>
<evidence type="ECO:0000256" key="12">
    <source>
        <dbReference type="SAM" id="Phobius"/>
    </source>
</evidence>
<dbReference type="Pfam" id="PF00672">
    <property type="entry name" value="HAMP"/>
    <property type="match status" value="1"/>
</dbReference>
<dbReference type="InterPro" id="IPR050640">
    <property type="entry name" value="Bact_2-comp_sensor_kinase"/>
</dbReference>
<evidence type="ECO:0000313" key="16">
    <source>
        <dbReference type="Proteomes" id="UP001299068"/>
    </source>
</evidence>
<organism evidence="15 16">
    <name type="scientific">Clostridium sardiniense</name>
    <name type="common">Clostridium absonum</name>
    <dbReference type="NCBI Taxonomy" id="29369"/>
    <lineage>
        <taxon>Bacteria</taxon>
        <taxon>Bacillati</taxon>
        <taxon>Bacillota</taxon>
        <taxon>Clostridia</taxon>
        <taxon>Eubacteriales</taxon>
        <taxon>Clostridiaceae</taxon>
        <taxon>Clostridium</taxon>
    </lineage>
</organism>
<dbReference type="InterPro" id="IPR003660">
    <property type="entry name" value="HAMP_dom"/>
</dbReference>
<keyword evidence="9 12" id="KW-1133">Transmembrane helix</keyword>
<comment type="caution">
    <text evidence="15">The sequence shown here is derived from an EMBL/GenBank/DDBJ whole genome shotgun (WGS) entry which is preliminary data.</text>
</comment>
<name>A0ABS7KU71_CLOSR</name>
<evidence type="ECO:0000256" key="4">
    <source>
        <dbReference type="ARBA" id="ARBA00022475"/>
    </source>
</evidence>
<dbReference type="SMART" id="SM00387">
    <property type="entry name" value="HATPase_c"/>
    <property type="match status" value="1"/>
</dbReference>
<keyword evidence="16" id="KW-1185">Reference proteome</keyword>
<dbReference type="Pfam" id="PF02518">
    <property type="entry name" value="HATPase_c"/>
    <property type="match status" value="1"/>
</dbReference>
<dbReference type="PROSITE" id="PS50109">
    <property type="entry name" value="HIS_KIN"/>
    <property type="match status" value="1"/>
</dbReference>
<keyword evidence="4" id="KW-1003">Cell membrane</keyword>
<evidence type="ECO:0000259" key="13">
    <source>
        <dbReference type="PROSITE" id="PS50109"/>
    </source>
</evidence>
<feature type="domain" description="Histidine kinase" evidence="13">
    <location>
        <begin position="479"/>
        <end position="587"/>
    </location>
</feature>
<dbReference type="PROSITE" id="PS50885">
    <property type="entry name" value="HAMP"/>
    <property type="match status" value="1"/>
</dbReference>
<dbReference type="EMBL" id="JAIKTU010000002">
    <property type="protein sequence ID" value="MBY0754366.1"/>
    <property type="molecule type" value="Genomic_DNA"/>
</dbReference>
<dbReference type="InterPro" id="IPR033479">
    <property type="entry name" value="dCache_1"/>
</dbReference>
<dbReference type="Pfam" id="PF02743">
    <property type="entry name" value="dCache_1"/>
    <property type="match status" value="1"/>
</dbReference>
<reference evidence="15 16" key="1">
    <citation type="journal article" date="2021" name="Cell Host Microbe">
        <title>in vivo commensal control of Clostridioides difficile virulence.</title>
        <authorList>
            <person name="Girinathan B.P."/>
            <person name="Dibenedetto N."/>
            <person name="Worley J.N."/>
            <person name="Peltier J."/>
            <person name="Arrieta-Ortiz M.L."/>
            <person name="Rupa Christinal Immanuel S."/>
            <person name="Lavin R."/>
            <person name="Delaney M.L."/>
            <person name="Cummins C."/>
            <person name="Hoffmann M."/>
            <person name="Luo Y."/>
            <person name="Gonzalez-Escalona N."/>
            <person name="Allard M."/>
            <person name="Onderdonk A.B."/>
            <person name="Gerber G.K."/>
            <person name="Sonenshein A.L."/>
            <person name="Baliga N."/>
            <person name="Dupuy B."/>
            <person name="Bry L."/>
        </authorList>
    </citation>
    <scope>NUCLEOTIDE SEQUENCE [LARGE SCALE GENOMIC DNA]</scope>
    <source>
        <strain evidence="15 16">DSM 599</strain>
    </source>
</reference>
<dbReference type="EC" id="2.7.13.3" evidence="3"/>
<dbReference type="PANTHER" id="PTHR34220:SF7">
    <property type="entry name" value="SENSOR HISTIDINE KINASE YPDA"/>
    <property type="match status" value="1"/>
</dbReference>
<keyword evidence="7 12" id="KW-0812">Transmembrane</keyword>
<comment type="catalytic activity">
    <reaction evidence="1">
        <text>ATP + protein L-histidine = ADP + protein N-phospho-L-histidine.</text>
        <dbReference type="EC" id="2.7.13.3"/>
    </reaction>
</comment>
<keyword evidence="6" id="KW-0808">Transferase</keyword>
<keyword evidence="11 12" id="KW-0472">Membrane</keyword>
<dbReference type="PANTHER" id="PTHR34220">
    <property type="entry name" value="SENSOR HISTIDINE KINASE YPDA"/>
    <property type="match status" value="1"/>
</dbReference>